<evidence type="ECO:0000313" key="3">
    <source>
        <dbReference type="Proteomes" id="UP000319210"/>
    </source>
</evidence>
<comment type="caution">
    <text evidence="2">The sequence shown here is derived from an EMBL/GenBank/DDBJ whole genome shotgun (WGS) entry which is preliminary data.</text>
</comment>
<feature type="chain" id="PRO_5021424927" evidence="1">
    <location>
        <begin position="30"/>
        <end position="136"/>
    </location>
</feature>
<keyword evidence="1" id="KW-0732">Signal</keyword>
<protein>
    <submittedName>
        <fullName evidence="2">Uncharacterized protein</fullName>
    </submittedName>
</protein>
<proteinExistence type="predicted"/>
<keyword evidence="3" id="KW-1185">Reference proteome</keyword>
<dbReference type="EMBL" id="BJMM01000079">
    <property type="protein sequence ID" value="GEB54057.1"/>
    <property type="molecule type" value="Genomic_DNA"/>
</dbReference>
<dbReference type="Proteomes" id="UP000319210">
    <property type="component" value="Unassembled WGS sequence"/>
</dbReference>
<name>A0A4Y3RBI1_STRCI</name>
<evidence type="ECO:0000313" key="2">
    <source>
        <dbReference type="EMBL" id="GEB54057.1"/>
    </source>
</evidence>
<reference evidence="2 3" key="1">
    <citation type="submission" date="2019-06" db="EMBL/GenBank/DDBJ databases">
        <title>Whole genome shotgun sequence of Streptomyces cacaoi subsp. cacaoi NBRC 12748.</title>
        <authorList>
            <person name="Hosoyama A."/>
            <person name="Uohara A."/>
            <person name="Ohji S."/>
            <person name="Ichikawa N."/>
        </authorList>
    </citation>
    <scope>NUCLEOTIDE SEQUENCE [LARGE SCALE GENOMIC DNA]</scope>
    <source>
        <strain evidence="2 3">NBRC 12748</strain>
    </source>
</reference>
<organism evidence="2 3">
    <name type="scientific">Streptomyces cacaoi</name>
    <dbReference type="NCBI Taxonomy" id="1898"/>
    <lineage>
        <taxon>Bacteria</taxon>
        <taxon>Bacillati</taxon>
        <taxon>Actinomycetota</taxon>
        <taxon>Actinomycetes</taxon>
        <taxon>Kitasatosporales</taxon>
        <taxon>Streptomycetaceae</taxon>
        <taxon>Streptomyces</taxon>
    </lineage>
</organism>
<dbReference type="RefSeq" id="WP_030886794.1">
    <property type="nucleotide sequence ID" value="NZ_BJMM01000079.1"/>
</dbReference>
<accession>A0A4Y3RBI1</accession>
<dbReference type="OrthoDB" id="4248424at2"/>
<gene>
    <name evidence="2" type="ORF">SCA03_66080</name>
</gene>
<sequence length="136" mass="14411">MNRSFRLRTAVVGVTAAALLGAGAATATAAPSSPAPAPAPDTGQVATKTNTVKADRTTVKAWEQFRLHGKVQGIKAGTKVQLQQKQQGKWKNLPATSVVNRSLDYSMRVKLGMKGKQEIRTVIDGKASNVVTVTVR</sequence>
<dbReference type="AlphaFoldDB" id="A0A4Y3RBI1"/>
<feature type="signal peptide" evidence="1">
    <location>
        <begin position="1"/>
        <end position="29"/>
    </location>
</feature>
<evidence type="ECO:0000256" key="1">
    <source>
        <dbReference type="SAM" id="SignalP"/>
    </source>
</evidence>